<evidence type="ECO:0000313" key="13">
    <source>
        <dbReference type="EMBL" id="CAH9129530.1"/>
    </source>
</evidence>
<keyword evidence="4" id="KW-0221">Differentiation</keyword>
<dbReference type="InterPro" id="IPR001202">
    <property type="entry name" value="WW_dom"/>
</dbReference>
<dbReference type="SUPFAM" id="SSF51045">
    <property type="entry name" value="WW domain"/>
    <property type="match status" value="1"/>
</dbReference>
<feature type="compositionally biased region" description="Low complexity" evidence="10">
    <location>
        <begin position="493"/>
        <end position="512"/>
    </location>
</feature>
<dbReference type="InterPro" id="IPR035979">
    <property type="entry name" value="RBD_domain_sf"/>
</dbReference>
<evidence type="ECO:0000256" key="1">
    <source>
        <dbReference type="ARBA" id="ARBA00004123"/>
    </source>
</evidence>
<feature type="compositionally biased region" description="Gly residues" evidence="10">
    <location>
        <begin position="70"/>
        <end position="81"/>
    </location>
</feature>
<dbReference type="InterPro" id="IPR036020">
    <property type="entry name" value="WW_dom_sf"/>
</dbReference>
<organism evidence="13 14">
    <name type="scientific">Cuscuta epithymum</name>
    <dbReference type="NCBI Taxonomy" id="186058"/>
    <lineage>
        <taxon>Eukaryota</taxon>
        <taxon>Viridiplantae</taxon>
        <taxon>Streptophyta</taxon>
        <taxon>Embryophyta</taxon>
        <taxon>Tracheophyta</taxon>
        <taxon>Spermatophyta</taxon>
        <taxon>Magnoliopsida</taxon>
        <taxon>eudicotyledons</taxon>
        <taxon>Gunneridae</taxon>
        <taxon>Pentapetalae</taxon>
        <taxon>asterids</taxon>
        <taxon>lamiids</taxon>
        <taxon>Solanales</taxon>
        <taxon>Convolvulaceae</taxon>
        <taxon>Cuscuteae</taxon>
        <taxon>Cuscuta</taxon>
        <taxon>Cuscuta subgen. Cuscuta</taxon>
    </lineage>
</organism>
<feature type="compositionally biased region" description="Polar residues" evidence="10">
    <location>
        <begin position="514"/>
        <end position="532"/>
    </location>
</feature>
<dbReference type="Proteomes" id="UP001152523">
    <property type="component" value="Unassembled WGS sequence"/>
</dbReference>
<dbReference type="SMART" id="SM00360">
    <property type="entry name" value="RRM"/>
    <property type="match status" value="2"/>
</dbReference>
<evidence type="ECO:0000256" key="7">
    <source>
        <dbReference type="ARBA" id="ARBA00023242"/>
    </source>
</evidence>
<dbReference type="InterPro" id="IPR000504">
    <property type="entry name" value="RRM_dom"/>
</dbReference>
<feature type="compositionally biased region" description="Basic and acidic residues" evidence="10">
    <location>
        <begin position="297"/>
        <end position="309"/>
    </location>
</feature>
<dbReference type="Gene3D" id="3.30.70.330">
    <property type="match status" value="2"/>
</dbReference>
<dbReference type="GO" id="GO:0005634">
    <property type="term" value="C:nucleus"/>
    <property type="evidence" value="ECO:0007669"/>
    <property type="project" value="UniProtKB-SubCell"/>
</dbReference>
<dbReference type="AlphaFoldDB" id="A0AAV0F209"/>
<dbReference type="GO" id="GO:0030154">
    <property type="term" value="P:cell differentiation"/>
    <property type="evidence" value="ECO:0007669"/>
    <property type="project" value="UniProtKB-KW"/>
</dbReference>
<accession>A0AAV0F209</accession>
<dbReference type="PROSITE" id="PS50102">
    <property type="entry name" value="RRM"/>
    <property type="match status" value="2"/>
</dbReference>
<evidence type="ECO:0000256" key="10">
    <source>
        <dbReference type="SAM" id="MobiDB-lite"/>
    </source>
</evidence>
<reference evidence="13" key="1">
    <citation type="submission" date="2022-07" db="EMBL/GenBank/DDBJ databases">
        <authorList>
            <person name="Macas J."/>
            <person name="Novak P."/>
            <person name="Neumann P."/>
        </authorList>
    </citation>
    <scope>NUCLEOTIDE SEQUENCE</scope>
</reference>
<keyword evidence="2" id="KW-0217">Developmental protein</keyword>
<dbReference type="SUPFAM" id="SSF54928">
    <property type="entry name" value="RNA-binding domain, RBD"/>
    <property type="match status" value="2"/>
</dbReference>
<feature type="domain" description="RRM" evidence="12">
    <location>
        <begin position="219"/>
        <end position="299"/>
    </location>
</feature>
<feature type="region of interest" description="Disordered" evidence="10">
    <location>
        <begin position="706"/>
        <end position="770"/>
    </location>
</feature>
<dbReference type="InterPro" id="IPR012677">
    <property type="entry name" value="Nucleotide-bd_a/b_plait_sf"/>
</dbReference>
<sequence length="770" mass="84125">MERHRGESYGNPIDPQHHYRPFRGGPQSMRPFSENPMNHHQHRSPNSYGGSDRRDRLAFDSPPSFPPGPGGTGVGGFRPVGGGSLGEVGGLGYNSAYQTPPVTGQKRAYPFPGRGGGSPEHFDGGSFAKLFVGSVPRTVTEDDIRPVFEQHGCVLEVALIKDKRTGQPQGCCFIKYATSEDADRAIRALHNNYTLPGGTAPIQVRYADGERERLGTVEYKLFVGSLNKQASVKDVEEIFSSYGRVEDVYLMRDEMKQSRGCGFVKYSNREVALAAINGLSGKFTMQGCDQPLTVRFADPKKPRSGESRDPSFAGPGPVPRFQVPGIGPHPTLSEPVYGQNAPNSWRPMGAISPGPTTNAPSIHGIGNQFSPRPNGIQVPSSLGASSDNSFSVRPVSSASIPQQGGHSGSGDKSYPGLTASSSSSISEKGSNQPLVQNLSVGQQNSPSQKPLPSPQNLPSSLHAQNPAVLQGYGYTDPRIHGYGQPQVPIMPLSTSQTPVSQQNVTSQQSVTPGLANNHQRPTQQTFQHLHQSSPSHLAQMMSQQTQTLQASFHSSQQAFSQLQHQQRQMMQPPPNQNLTTPTAAPQQQQSSWTGPTMQQSPSVTSFQPPPNQAMAALKCDWTEHTAPDGYKYYHNSVTGESKWEKPDELTLFEQQQQQQKQQEQTKPSPTIQQPQMQPYPQQGISSQQVFQMQGQYQSPIQIQFRPPQHMQQQTSQVSSYHQVQGNPGMTVQRSNQEHSFSQHVAGGSVIDPSRNQQGHHAGQEWMPKRT</sequence>
<dbReference type="GO" id="GO:1990904">
    <property type="term" value="C:ribonucleoprotein complex"/>
    <property type="evidence" value="ECO:0007669"/>
    <property type="project" value="InterPro"/>
</dbReference>
<dbReference type="FunFam" id="3.30.70.330:FF:000374">
    <property type="entry name" value="Flowering time control protein FCA"/>
    <property type="match status" value="1"/>
</dbReference>
<dbReference type="InterPro" id="IPR002343">
    <property type="entry name" value="Hud_Sxl_RNA"/>
</dbReference>
<feature type="compositionally biased region" description="Polar residues" evidence="10">
    <location>
        <begin position="427"/>
        <end position="441"/>
    </location>
</feature>
<evidence type="ECO:0000256" key="8">
    <source>
        <dbReference type="ARBA" id="ARBA00071861"/>
    </source>
</evidence>
<name>A0AAV0F209_9ASTE</name>
<dbReference type="CDD" id="cd00201">
    <property type="entry name" value="WW"/>
    <property type="match status" value="1"/>
</dbReference>
<feature type="domain" description="RRM" evidence="12">
    <location>
        <begin position="128"/>
        <end position="209"/>
    </location>
</feature>
<evidence type="ECO:0000313" key="14">
    <source>
        <dbReference type="Proteomes" id="UP001152523"/>
    </source>
</evidence>
<feature type="compositionally biased region" description="Polar residues" evidence="10">
    <location>
        <begin position="709"/>
        <end position="742"/>
    </location>
</feature>
<dbReference type="GO" id="GO:0003723">
    <property type="term" value="F:RNA binding"/>
    <property type="evidence" value="ECO:0007669"/>
    <property type="project" value="UniProtKB-UniRule"/>
</dbReference>
<feature type="compositionally biased region" description="Low complexity" evidence="10">
    <location>
        <begin position="672"/>
        <end position="682"/>
    </location>
</feature>
<evidence type="ECO:0000259" key="11">
    <source>
        <dbReference type="PROSITE" id="PS50020"/>
    </source>
</evidence>
<feature type="region of interest" description="Disordered" evidence="10">
    <location>
        <begin position="546"/>
        <end position="607"/>
    </location>
</feature>
<gene>
    <name evidence="13" type="ORF">CEPIT_LOCUS29926</name>
</gene>
<feature type="region of interest" description="Disordered" evidence="10">
    <location>
        <begin position="296"/>
        <end position="532"/>
    </location>
</feature>
<evidence type="ECO:0000256" key="5">
    <source>
        <dbReference type="ARBA" id="ARBA00022884"/>
    </source>
</evidence>
<dbReference type="SMART" id="SM00456">
    <property type="entry name" value="WW"/>
    <property type="match status" value="1"/>
</dbReference>
<feature type="compositionally biased region" description="Polar residues" evidence="10">
    <location>
        <begin position="683"/>
        <end position="692"/>
    </location>
</feature>
<keyword evidence="3" id="KW-0677">Repeat</keyword>
<dbReference type="PRINTS" id="PR00961">
    <property type="entry name" value="HUDSXLRNA"/>
</dbReference>
<keyword evidence="6" id="KW-0287">Flowering</keyword>
<dbReference type="EMBL" id="CAMAPF010000956">
    <property type="protein sequence ID" value="CAH9129530.1"/>
    <property type="molecule type" value="Genomic_DNA"/>
</dbReference>
<evidence type="ECO:0000256" key="2">
    <source>
        <dbReference type="ARBA" id="ARBA00022473"/>
    </source>
</evidence>
<comment type="caution">
    <text evidence="13">The sequence shown here is derived from an EMBL/GenBank/DDBJ whole genome shotgun (WGS) entry which is preliminary data.</text>
</comment>
<dbReference type="FunFam" id="3.30.70.330:FF:000332">
    <property type="entry name" value="flowering time control protein FCA isoform X2"/>
    <property type="match status" value="1"/>
</dbReference>
<comment type="subcellular location">
    <subcellularLocation>
        <location evidence="1">Nucleus</location>
    </subcellularLocation>
</comment>
<proteinExistence type="predicted"/>
<dbReference type="Pfam" id="PF00076">
    <property type="entry name" value="RRM_1"/>
    <property type="match status" value="2"/>
</dbReference>
<protein>
    <recommendedName>
        <fullName evidence="8">Flowering time control protein FCA</fullName>
    </recommendedName>
</protein>
<evidence type="ECO:0000256" key="3">
    <source>
        <dbReference type="ARBA" id="ARBA00022737"/>
    </source>
</evidence>
<evidence type="ECO:0000259" key="12">
    <source>
        <dbReference type="PROSITE" id="PS50102"/>
    </source>
</evidence>
<feature type="domain" description="WW" evidence="11">
    <location>
        <begin position="615"/>
        <end position="648"/>
    </location>
</feature>
<feature type="compositionally biased region" description="Polar residues" evidence="10">
    <location>
        <begin position="367"/>
        <end position="404"/>
    </location>
</feature>
<keyword evidence="5 9" id="KW-0694">RNA-binding</keyword>
<feature type="compositionally biased region" description="Low complexity" evidence="10">
    <location>
        <begin position="548"/>
        <end position="589"/>
    </location>
</feature>
<dbReference type="Gene3D" id="2.20.70.10">
    <property type="match status" value="1"/>
</dbReference>
<feature type="compositionally biased region" description="Low complexity" evidence="10">
    <location>
        <begin position="653"/>
        <end position="664"/>
    </location>
</feature>
<dbReference type="PANTHER" id="PTHR24012">
    <property type="entry name" value="RNA BINDING PROTEIN"/>
    <property type="match status" value="1"/>
</dbReference>
<keyword evidence="7" id="KW-0539">Nucleus</keyword>
<keyword evidence="14" id="KW-1185">Reference proteome</keyword>
<feature type="compositionally biased region" description="Polar residues" evidence="10">
    <location>
        <begin position="590"/>
        <end position="606"/>
    </location>
</feature>
<dbReference type="Pfam" id="PF00397">
    <property type="entry name" value="WW"/>
    <property type="match status" value="1"/>
</dbReference>
<evidence type="ECO:0000256" key="6">
    <source>
        <dbReference type="ARBA" id="ARBA00023089"/>
    </source>
</evidence>
<evidence type="ECO:0000256" key="4">
    <source>
        <dbReference type="ARBA" id="ARBA00022782"/>
    </source>
</evidence>
<dbReference type="PROSITE" id="PS50020">
    <property type="entry name" value="WW_DOMAIN_2"/>
    <property type="match status" value="1"/>
</dbReference>
<evidence type="ECO:0000256" key="9">
    <source>
        <dbReference type="PROSITE-ProRule" id="PRU00176"/>
    </source>
</evidence>
<feature type="region of interest" description="Disordered" evidence="10">
    <location>
        <begin position="1"/>
        <end position="81"/>
    </location>
</feature>
<feature type="region of interest" description="Disordered" evidence="10">
    <location>
        <begin position="652"/>
        <end position="692"/>
    </location>
</feature>
<dbReference type="GO" id="GO:0009908">
    <property type="term" value="P:flower development"/>
    <property type="evidence" value="ECO:0007669"/>
    <property type="project" value="UniProtKB-KW"/>
</dbReference>